<dbReference type="GO" id="GO:0030170">
    <property type="term" value="F:pyridoxal phosphate binding"/>
    <property type="evidence" value="ECO:0007669"/>
    <property type="project" value="TreeGrafter"/>
</dbReference>
<dbReference type="InterPro" id="IPR015424">
    <property type="entry name" value="PyrdxlP-dep_Trfase"/>
</dbReference>
<dbReference type="GO" id="GO:0000271">
    <property type="term" value="P:polysaccharide biosynthetic process"/>
    <property type="evidence" value="ECO:0007669"/>
    <property type="project" value="TreeGrafter"/>
</dbReference>
<reference evidence="5" key="1">
    <citation type="submission" date="2017-05" db="EMBL/GenBank/DDBJ databases">
        <authorList>
            <person name="Kirkegaard R."/>
            <person name="Mcilroy J S."/>
        </authorList>
    </citation>
    <scope>NUCLEOTIDE SEQUENCE [LARGE SCALE GENOMIC DNA]</scope>
</reference>
<dbReference type="Gene3D" id="3.90.1150.10">
    <property type="entry name" value="Aspartate Aminotransferase, domain 1"/>
    <property type="match status" value="1"/>
</dbReference>
<dbReference type="PIRSF" id="PIRSF000390">
    <property type="entry name" value="PLP_StrS"/>
    <property type="match status" value="1"/>
</dbReference>
<gene>
    <name evidence="4" type="ORF">CFX1CAM_0482</name>
</gene>
<feature type="active site" description="Proton acceptor" evidence="1">
    <location>
        <position position="206"/>
    </location>
</feature>
<dbReference type="EMBL" id="LT859958">
    <property type="protein sequence ID" value="SMX53548.1"/>
    <property type="molecule type" value="Genomic_DNA"/>
</dbReference>
<dbReference type="PANTHER" id="PTHR30244:SF39">
    <property type="entry name" value="BLR3650 PROTEIN"/>
    <property type="match status" value="1"/>
</dbReference>
<dbReference type="AlphaFoldDB" id="A0A1Y6K3V2"/>
<dbReference type="InterPro" id="IPR015422">
    <property type="entry name" value="PyrdxlP-dep_Trfase_small"/>
</dbReference>
<dbReference type="Gene3D" id="3.40.640.10">
    <property type="entry name" value="Type I PLP-dependent aspartate aminotransferase-like (Major domain)"/>
    <property type="match status" value="1"/>
</dbReference>
<dbReference type="OrthoDB" id="9810913at2"/>
<dbReference type="GO" id="GO:0008483">
    <property type="term" value="F:transaminase activity"/>
    <property type="evidence" value="ECO:0007669"/>
    <property type="project" value="TreeGrafter"/>
</dbReference>
<dbReference type="SUPFAM" id="SSF53383">
    <property type="entry name" value="PLP-dependent transferases"/>
    <property type="match status" value="1"/>
</dbReference>
<keyword evidence="5" id="KW-1185">Reference proteome</keyword>
<keyword evidence="2 3" id="KW-0663">Pyridoxal phosphate</keyword>
<feature type="modified residue" description="N6-(pyridoxal phosphate)lysine" evidence="2">
    <location>
        <position position="206"/>
    </location>
</feature>
<name>A0A1Y6K3V2_9CHLR</name>
<dbReference type="PANTHER" id="PTHR30244">
    <property type="entry name" value="TRANSAMINASE"/>
    <property type="match status" value="1"/>
</dbReference>
<comment type="similarity">
    <text evidence="3">Belongs to the DegT/DnrJ/EryC1 family.</text>
</comment>
<evidence type="ECO:0000313" key="5">
    <source>
        <dbReference type="Proteomes" id="UP000195514"/>
    </source>
</evidence>
<evidence type="ECO:0000313" key="4">
    <source>
        <dbReference type="EMBL" id="SMX53548.1"/>
    </source>
</evidence>
<sequence>MKIPMSSPIITDADRQAVLEVLNTPNLSIGPRIEAFERAFCNLTGAQHAIGVNSGTAGLHLCVRAAGIKAGDLVLTTPFSFVASANVILFENAIPVFVDVDPLTGNIDTDQLNRAAEDLSLGGDLARQWLPRQLPEGCEEHLGAVKAILPVDVFGQPADYDHINAIARRYNLAVIEDSCEALGGAYKGQPAGTLGDFGVFAFYPNKQITTGEGGMIITNDPDAANFMRALRNQGRAPGDTWLQHTYLGYNYRLDEMSAALGLAQLERLETLLENRAQVADWYAKHLAKIDRVSPPGLADSTTRVSWFVYVVRLDASINRDRLAKILEHRRIPVRPYFSPIHLQPYMVKAFGFQLGDFPVTEELGKRSLALPFSGAMTEEMVVEVCQALAEALPASEVSASGR</sequence>
<protein>
    <recommendedName>
        <fullName evidence="6">Polysaccharide biosynthesis protein</fullName>
    </recommendedName>
</protein>
<evidence type="ECO:0000256" key="2">
    <source>
        <dbReference type="PIRSR" id="PIRSR000390-2"/>
    </source>
</evidence>
<dbReference type="InterPro" id="IPR000653">
    <property type="entry name" value="DegT/StrS_aminotransferase"/>
</dbReference>
<organism evidence="4 5">
    <name type="scientific">Candidatus Brevifilum fermentans</name>
    <dbReference type="NCBI Taxonomy" id="1986204"/>
    <lineage>
        <taxon>Bacteria</taxon>
        <taxon>Bacillati</taxon>
        <taxon>Chloroflexota</taxon>
        <taxon>Anaerolineae</taxon>
        <taxon>Anaerolineales</taxon>
        <taxon>Anaerolineaceae</taxon>
        <taxon>Candidatus Brevifilum</taxon>
    </lineage>
</organism>
<dbReference type="Proteomes" id="UP000195514">
    <property type="component" value="Chromosome I"/>
</dbReference>
<evidence type="ECO:0008006" key="6">
    <source>
        <dbReference type="Google" id="ProtNLM"/>
    </source>
</evidence>
<evidence type="ECO:0000256" key="3">
    <source>
        <dbReference type="RuleBase" id="RU004508"/>
    </source>
</evidence>
<dbReference type="RefSeq" id="WP_087861474.1">
    <property type="nucleotide sequence ID" value="NZ_LT859958.1"/>
</dbReference>
<dbReference type="CDD" id="cd00616">
    <property type="entry name" value="AHBA_syn"/>
    <property type="match status" value="1"/>
</dbReference>
<evidence type="ECO:0000256" key="1">
    <source>
        <dbReference type="PIRSR" id="PIRSR000390-1"/>
    </source>
</evidence>
<dbReference type="Pfam" id="PF01041">
    <property type="entry name" value="DegT_DnrJ_EryC1"/>
    <property type="match status" value="1"/>
</dbReference>
<accession>A0A1Y6K3V2</accession>
<dbReference type="InterPro" id="IPR015421">
    <property type="entry name" value="PyrdxlP-dep_Trfase_major"/>
</dbReference>
<proteinExistence type="inferred from homology"/>
<dbReference type="KEGG" id="abat:CFX1CAM_0482"/>